<dbReference type="STRING" id="1313296.SAMN05661091_0190"/>
<name>A0A1X7G862_9BACL</name>
<feature type="region of interest" description="Disordered" evidence="1">
    <location>
        <begin position="384"/>
        <end position="403"/>
    </location>
</feature>
<dbReference type="AlphaFoldDB" id="A0A1X7G862"/>
<keyword evidence="5" id="KW-1185">Reference proteome</keyword>
<feature type="transmembrane region" description="Helical" evidence="2">
    <location>
        <begin position="338"/>
        <end position="362"/>
    </location>
</feature>
<feature type="transmembrane region" description="Helical" evidence="2">
    <location>
        <begin position="270"/>
        <end position="292"/>
    </location>
</feature>
<organism evidence="4 5">
    <name type="scientific">Paenibacillus uliginis N3/975</name>
    <dbReference type="NCBI Taxonomy" id="1313296"/>
    <lineage>
        <taxon>Bacteria</taxon>
        <taxon>Bacillati</taxon>
        <taxon>Bacillota</taxon>
        <taxon>Bacilli</taxon>
        <taxon>Bacillales</taxon>
        <taxon>Paenibacillaceae</taxon>
        <taxon>Paenibacillus</taxon>
    </lineage>
</organism>
<dbReference type="EMBL" id="LT840184">
    <property type="protein sequence ID" value="SMF65709.1"/>
    <property type="molecule type" value="Genomic_DNA"/>
</dbReference>
<keyword evidence="2" id="KW-0812">Transmembrane</keyword>
<dbReference type="PANTHER" id="PTHR30590:SF2">
    <property type="entry name" value="INNER MEMBRANE PROTEIN"/>
    <property type="match status" value="1"/>
</dbReference>
<keyword evidence="2" id="KW-0472">Membrane</keyword>
<feature type="transmembrane region" description="Helical" evidence="2">
    <location>
        <begin position="244"/>
        <end position="264"/>
    </location>
</feature>
<feature type="transmembrane region" description="Helical" evidence="2">
    <location>
        <begin position="116"/>
        <end position="131"/>
    </location>
</feature>
<feature type="transmembrane region" description="Helical" evidence="2">
    <location>
        <begin position="203"/>
        <end position="223"/>
    </location>
</feature>
<dbReference type="Proteomes" id="UP000192940">
    <property type="component" value="Chromosome I"/>
</dbReference>
<reference evidence="4 5" key="1">
    <citation type="submission" date="2017-04" db="EMBL/GenBank/DDBJ databases">
        <authorList>
            <person name="Afonso C.L."/>
            <person name="Miller P.J."/>
            <person name="Scott M.A."/>
            <person name="Spackman E."/>
            <person name="Goraichik I."/>
            <person name="Dimitrov K.M."/>
            <person name="Suarez D.L."/>
            <person name="Swayne D.E."/>
        </authorList>
    </citation>
    <scope>NUCLEOTIDE SEQUENCE [LARGE SCALE GENOMIC DNA]</scope>
    <source>
        <strain evidence="4 5">N3/975</strain>
    </source>
</reference>
<evidence type="ECO:0000313" key="5">
    <source>
        <dbReference type="Proteomes" id="UP000192940"/>
    </source>
</evidence>
<evidence type="ECO:0000256" key="1">
    <source>
        <dbReference type="SAM" id="MobiDB-lite"/>
    </source>
</evidence>
<keyword evidence="2" id="KW-1133">Transmembrane helix</keyword>
<feature type="transmembrane region" description="Helical" evidence="2">
    <location>
        <begin position="55"/>
        <end position="74"/>
    </location>
</feature>
<dbReference type="InterPro" id="IPR007349">
    <property type="entry name" value="DUF418"/>
</dbReference>
<dbReference type="InterPro" id="IPR052529">
    <property type="entry name" value="Bact_Transport_Assoc"/>
</dbReference>
<feature type="domain" description="DUF418" evidence="3">
    <location>
        <begin position="226"/>
        <end position="380"/>
    </location>
</feature>
<dbReference type="RefSeq" id="WP_244562917.1">
    <property type="nucleotide sequence ID" value="NZ_LT840184.1"/>
</dbReference>
<dbReference type="Pfam" id="PF04235">
    <property type="entry name" value="DUF418"/>
    <property type="match status" value="1"/>
</dbReference>
<evidence type="ECO:0000259" key="3">
    <source>
        <dbReference type="Pfam" id="PF04235"/>
    </source>
</evidence>
<feature type="transmembrane region" description="Helical" evidence="2">
    <location>
        <begin position="94"/>
        <end position="110"/>
    </location>
</feature>
<evidence type="ECO:0000256" key="2">
    <source>
        <dbReference type="SAM" id="Phobius"/>
    </source>
</evidence>
<feature type="transmembrane region" description="Helical" evidence="2">
    <location>
        <begin position="12"/>
        <end position="35"/>
    </location>
</feature>
<feature type="transmembrane region" description="Helical" evidence="2">
    <location>
        <begin position="313"/>
        <end position="332"/>
    </location>
</feature>
<feature type="transmembrane region" description="Helical" evidence="2">
    <location>
        <begin position="138"/>
        <end position="156"/>
    </location>
</feature>
<protein>
    <recommendedName>
        <fullName evidence="3">DUF418 domain-containing protein</fullName>
    </recommendedName>
</protein>
<accession>A0A1X7G862</accession>
<gene>
    <name evidence="4" type="ORF">SAMN05661091_0190</name>
</gene>
<sequence length="403" mass="44860">MGNPRKRAVAVDAIRGFSLLGILMANMLIFQYGMFGKDEMWLFKPSSLDLIGHDMLKIFVEGSFMPIFTFLFGYSMIKMKESMNAKGLKYGRNVVRRSILLIALGFAHSMLWDGDILLFYGGISFFLLLFVNRKPKTLMIWGIIFLLLSIGISYGGTSAASPEDVMRMETHVRETINLYGTGTYSEIMNHRNTSDPLGLPGGMMFFILLLTPLILGALFLFGMAAAKRGKFISPEQEKGSYLRYAIMFVPFGIAAKTASIMLGSSHAWSGILHMAGAQILALGYIYLFAYIYALSSNRNVVFRSFEAVGRMSLTNYLMQTVICTTIFYGYGLGMFGRLGVLTGILIALGIYIAQAMCSLLYLNRFRTGPIEFLLRIGTYWSWSGQAKPKKPKSPPIQTEASSS</sequence>
<proteinExistence type="predicted"/>
<evidence type="ECO:0000313" key="4">
    <source>
        <dbReference type="EMBL" id="SMF65709.1"/>
    </source>
</evidence>
<dbReference type="PANTHER" id="PTHR30590">
    <property type="entry name" value="INNER MEMBRANE PROTEIN"/>
    <property type="match status" value="1"/>
</dbReference>